<name>A0ABQ9XRX8_9EUKA</name>
<evidence type="ECO:0000313" key="2">
    <source>
        <dbReference type="Proteomes" id="UP001281761"/>
    </source>
</evidence>
<evidence type="ECO:0000313" key="1">
    <source>
        <dbReference type="EMBL" id="KAK2953577.1"/>
    </source>
</evidence>
<accession>A0ABQ9XRX8</accession>
<reference evidence="1 2" key="1">
    <citation type="journal article" date="2022" name="bioRxiv">
        <title>Genomics of Preaxostyla Flagellates Illuminates Evolutionary Transitions and the Path Towards Mitochondrial Loss.</title>
        <authorList>
            <person name="Novak L.V.F."/>
            <person name="Treitli S.C."/>
            <person name="Pyrih J."/>
            <person name="Halakuc P."/>
            <person name="Pipaliya S.V."/>
            <person name="Vacek V."/>
            <person name="Brzon O."/>
            <person name="Soukal P."/>
            <person name="Eme L."/>
            <person name="Dacks J.B."/>
            <person name="Karnkowska A."/>
            <person name="Elias M."/>
            <person name="Hampl V."/>
        </authorList>
    </citation>
    <scope>NUCLEOTIDE SEQUENCE [LARGE SCALE GENOMIC DNA]</scope>
    <source>
        <strain evidence="1">NAU3</strain>
        <tissue evidence="1">Gut</tissue>
    </source>
</reference>
<keyword evidence="2" id="KW-1185">Reference proteome</keyword>
<sequence length="288" mass="34326">MTDSLKHLRNHCEEFVSDGWLFFETLPSIDTDSLKSSVQTIVLDNPSFTDLILNSLKLNHKNIKMNIFIAITNIGVHNSSMREQFMKMNLVSRMFETVDFVSLPLSESNTLFQLTNFLAEMFTPIGDEEEAWFRQYPLIRVSVFEPAKQFLIFMFHNWDKLILNEEDKDLLEGSLCWIHRYIKDMELLSDEHDPDIVSELVKWEVGQMVEMENEEHFEPFFGTMLDRTQEWNQNKRERQKRREVVLREEGWDDVFELRVVGIDVDTDQERKEDSEEFRIEMGFKPNRH</sequence>
<organism evidence="1 2">
    <name type="scientific">Blattamonas nauphoetae</name>
    <dbReference type="NCBI Taxonomy" id="2049346"/>
    <lineage>
        <taxon>Eukaryota</taxon>
        <taxon>Metamonada</taxon>
        <taxon>Preaxostyla</taxon>
        <taxon>Oxymonadida</taxon>
        <taxon>Blattamonas</taxon>
    </lineage>
</organism>
<comment type="caution">
    <text evidence="1">The sequence shown here is derived from an EMBL/GenBank/DDBJ whole genome shotgun (WGS) entry which is preliminary data.</text>
</comment>
<dbReference type="Proteomes" id="UP001281761">
    <property type="component" value="Unassembled WGS sequence"/>
</dbReference>
<dbReference type="EMBL" id="JARBJD010000089">
    <property type="protein sequence ID" value="KAK2953577.1"/>
    <property type="molecule type" value="Genomic_DNA"/>
</dbReference>
<proteinExistence type="predicted"/>
<protein>
    <submittedName>
        <fullName evidence="1">Uncharacterized protein</fullName>
    </submittedName>
</protein>
<gene>
    <name evidence="1" type="ORF">BLNAU_11441</name>
</gene>